<proteinExistence type="predicted"/>
<reference evidence="1" key="2">
    <citation type="journal article" date="2015" name="Data Brief">
        <title>Shoot transcriptome of the giant reed, Arundo donax.</title>
        <authorList>
            <person name="Barrero R.A."/>
            <person name="Guerrero F.D."/>
            <person name="Moolhuijzen P."/>
            <person name="Goolsby J.A."/>
            <person name="Tidwell J."/>
            <person name="Bellgard S.E."/>
            <person name="Bellgard M.I."/>
        </authorList>
    </citation>
    <scope>NUCLEOTIDE SEQUENCE</scope>
    <source>
        <tissue evidence="1">Shoot tissue taken approximately 20 cm above the soil surface</tissue>
    </source>
</reference>
<protein>
    <submittedName>
        <fullName evidence="1">Uncharacterized protein</fullName>
    </submittedName>
</protein>
<reference evidence="1" key="1">
    <citation type="submission" date="2014-09" db="EMBL/GenBank/DDBJ databases">
        <authorList>
            <person name="Magalhaes I.L.F."/>
            <person name="Oliveira U."/>
            <person name="Santos F.R."/>
            <person name="Vidigal T.H.D.A."/>
            <person name="Brescovit A.D."/>
            <person name="Santos A.J."/>
        </authorList>
    </citation>
    <scope>NUCLEOTIDE SEQUENCE</scope>
    <source>
        <tissue evidence="1">Shoot tissue taken approximately 20 cm above the soil surface</tissue>
    </source>
</reference>
<evidence type="ECO:0000313" key="1">
    <source>
        <dbReference type="EMBL" id="JAE19102.1"/>
    </source>
</evidence>
<sequence>MATLQHLLLPI</sequence>
<accession>A0A0A9G3Q1</accession>
<name>A0A0A9G3Q1_ARUDO</name>
<dbReference type="EMBL" id="GBRH01178794">
    <property type="protein sequence ID" value="JAE19102.1"/>
    <property type="molecule type" value="Transcribed_RNA"/>
</dbReference>
<organism evidence="1">
    <name type="scientific">Arundo donax</name>
    <name type="common">Giant reed</name>
    <name type="synonym">Donax arundinaceus</name>
    <dbReference type="NCBI Taxonomy" id="35708"/>
    <lineage>
        <taxon>Eukaryota</taxon>
        <taxon>Viridiplantae</taxon>
        <taxon>Streptophyta</taxon>
        <taxon>Embryophyta</taxon>
        <taxon>Tracheophyta</taxon>
        <taxon>Spermatophyta</taxon>
        <taxon>Magnoliopsida</taxon>
        <taxon>Liliopsida</taxon>
        <taxon>Poales</taxon>
        <taxon>Poaceae</taxon>
        <taxon>PACMAD clade</taxon>
        <taxon>Arundinoideae</taxon>
        <taxon>Arundineae</taxon>
        <taxon>Arundo</taxon>
    </lineage>
</organism>